<dbReference type="PANTHER" id="PTHR36445">
    <property type="entry name" value="GTP CYCLOHYDROLASE MPTA"/>
    <property type="match status" value="1"/>
</dbReference>
<evidence type="ECO:0000313" key="4">
    <source>
        <dbReference type="Proteomes" id="UP001056539"/>
    </source>
</evidence>
<dbReference type="Pfam" id="PF02649">
    <property type="entry name" value="GCHY-1"/>
    <property type="match status" value="1"/>
</dbReference>
<dbReference type="KEGG" id="taqu:KDW03_09945"/>
<feature type="site" description="May be catalytically important" evidence="2">
    <location>
        <position position="144"/>
    </location>
</feature>
<proteinExistence type="inferred from homology"/>
<dbReference type="HAMAP" id="MF_01527_B">
    <property type="entry name" value="GTP_cyclohydrol_B"/>
    <property type="match status" value="1"/>
</dbReference>
<keyword evidence="1 2" id="KW-0378">Hydrolase</keyword>
<dbReference type="PANTHER" id="PTHR36445:SF1">
    <property type="entry name" value="GTP CYCLOHYDROLASE MPTA"/>
    <property type="match status" value="1"/>
</dbReference>
<dbReference type="AlphaFoldDB" id="A0AAX3BBU5"/>
<dbReference type="GO" id="GO:0003934">
    <property type="term" value="F:GTP cyclohydrolase I activity"/>
    <property type="evidence" value="ECO:0007669"/>
    <property type="project" value="UniProtKB-UniRule"/>
</dbReference>
<evidence type="ECO:0000313" key="3">
    <source>
        <dbReference type="EMBL" id="URA09793.1"/>
    </source>
</evidence>
<comment type="similarity">
    <text evidence="2">Belongs to the GTP cyclohydrolase IV family.</text>
</comment>
<dbReference type="NCBIfam" id="NF010200">
    <property type="entry name" value="PRK13674.1-1"/>
    <property type="match status" value="1"/>
</dbReference>
<sequence>MKDVQNERDERNIPINKVGIRGLRIPIVVRDQSQQRQATIADVNMYVNLPHHYRGTHMSRFGEILHRYAHDLSLEHLESILTEMKQRFECEEAHIEISFPYFIMKSAPVSGMQSYMEYRCSVQASLGENLSLTMGVEVPIHSLCPCSKEISSYGAHNQRGIVRIQAQTKGFVWFEELISLAEKQASAPLFTILKRSDEKYITEKAYTNAKFVEDTARDIALALNRDERILWYHIEVENEESIHNHNAYACIMRNKTDED</sequence>
<comment type="function">
    <text evidence="2">Converts GTP to 7,8-dihydroneopterin triphosphate.</text>
</comment>
<comment type="catalytic activity">
    <reaction evidence="2">
        <text>GTP + H2O = 7,8-dihydroneopterin 3'-triphosphate + formate + H(+)</text>
        <dbReference type="Rhea" id="RHEA:17473"/>
        <dbReference type="ChEBI" id="CHEBI:15377"/>
        <dbReference type="ChEBI" id="CHEBI:15378"/>
        <dbReference type="ChEBI" id="CHEBI:15740"/>
        <dbReference type="ChEBI" id="CHEBI:37565"/>
        <dbReference type="ChEBI" id="CHEBI:58462"/>
        <dbReference type="EC" id="3.5.4.16"/>
    </reaction>
</comment>
<dbReference type="RefSeq" id="WP_271434927.1">
    <property type="nucleotide sequence ID" value="NZ_CP073355.1"/>
</dbReference>
<dbReference type="InterPro" id="IPR003801">
    <property type="entry name" value="GTP_cyclohydrolase_FolE2/MptA"/>
</dbReference>
<gene>
    <name evidence="2" type="primary">folE2</name>
    <name evidence="3" type="ORF">KDW03_09945</name>
</gene>
<reference evidence="3" key="1">
    <citation type="submission" date="2021-04" db="EMBL/GenBank/DDBJ databases">
        <authorList>
            <person name="Postec A."/>
        </authorList>
    </citation>
    <scope>NUCLEOTIDE SEQUENCE</scope>
    <source>
        <strain evidence="3">F1F22</strain>
    </source>
</reference>
<dbReference type="Gene3D" id="3.10.270.10">
    <property type="entry name" value="Urate Oxidase"/>
    <property type="match status" value="1"/>
</dbReference>
<dbReference type="GO" id="GO:0046654">
    <property type="term" value="P:tetrahydrofolate biosynthetic process"/>
    <property type="evidence" value="ECO:0007669"/>
    <property type="project" value="UniProtKB-UniRule"/>
</dbReference>
<name>A0AAX3BBU5_9SPIR</name>
<dbReference type="Proteomes" id="UP001056539">
    <property type="component" value="Chromosome"/>
</dbReference>
<comment type="pathway">
    <text evidence="2">Cofactor biosynthesis; 7,8-dihydroneopterin triphosphate biosynthesis; 7,8-dihydroneopterin triphosphate from GTP: step 1/1.</text>
</comment>
<dbReference type="InterPro" id="IPR022838">
    <property type="entry name" value="GTP_cyclohydrolase_FolE2"/>
</dbReference>
<accession>A0AAX3BBU5</accession>
<dbReference type="EC" id="3.5.4.16" evidence="2"/>
<evidence type="ECO:0000256" key="2">
    <source>
        <dbReference type="HAMAP-Rule" id="MF_01527"/>
    </source>
</evidence>
<evidence type="ECO:0000256" key="1">
    <source>
        <dbReference type="ARBA" id="ARBA00022801"/>
    </source>
</evidence>
<reference evidence="3" key="2">
    <citation type="submission" date="2022-06" db="EMBL/GenBank/DDBJ databases">
        <title>Thermospira aquatica gen. nov., sp. nov.</title>
        <authorList>
            <person name="Ben Ali Gam Z."/>
            <person name="Labat M."/>
        </authorList>
    </citation>
    <scope>NUCLEOTIDE SEQUENCE</scope>
    <source>
        <strain evidence="3">F1F22</strain>
    </source>
</reference>
<organism evidence="3 4">
    <name type="scientific">Thermospira aquatica</name>
    <dbReference type="NCBI Taxonomy" id="2828656"/>
    <lineage>
        <taxon>Bacteria</taxon>
        <taxon>Pseudomonadati</taxon>
        <taxon>Spirochaetota</taxon>
        <taxon>Spirochaetia</taxon>
        <taxon>Brevinematales</taxon>
        <taxon>Thermospiraceae</taxon>
        <taxon>Thermospira</taxon>
    </lineage>
</organism>
<keyword evidence="4" id="KW-1185">Reference proteome</keyword>
<protein>
    <recommendedName>
        <fullName evidence="2">GTP cyclohydrolase FolE2</fullName>
        <ecNumber evidence="2">3.5.4.16</ecNumber>
    </recommendedName>
</protein>
<dbReference type="EMBL" id="CP073355">
    <property type="protein sequence ID" value="URA09793.1"/>
    <property type="molecule type" value="Genomic_DNA"/>
</dbReference>